<sequence>MENERPGVRWGVEQRLEFIEFRLFWEGGVNRADIINMFGVSVPQASKDLTLYQERAPGNVEYDKSAKRYIPARNFEPRFLTPGPEAYLSRLRSLAEGLSKPAESWLRYHPESDIALTPHRDVDTAVLRAVLDAMREQKSVEVLYQSMNSIRPDPMWRRMSPHAFGYDGFRWHSRAYCHLDAKYKDFILPRILEASSPGPSGAGGENDLGWHERIRVEITPHPALAENQKKVVAKDYGMTDNKAVLLVRCSMLFYVLKRLGLLRDAEKEPPRAQHIVLLNKEAVQSALKRAEFADASAAGQA</sequence>
<dbReference type="PIRSF" id="PIRSF015558">
    <property type="entry name" value="Txn_reg_DeoR_prd"/>
    <property type="match status" value="1"/>
</dbReference>
<feature type="domain" description="DNA-binding transcriptional repressor CapW winged helix-turn-helix" evidence="3">
    <location>
        <begin position="12"/>
        <end position="92"/>
    </location>
</feature>
<name>A0A3P3ESX3_9HYPH</name>
<evidence type="ECO:0000259" key="3">
    <source>
        <dbReference type="Pfam" id="PF26109"/>
    </source>
</evidence>
<proteinExistence type="predicted"/>
<dbReference type="Pfam" id="PF26109">
    <property type="entry name" value="WHD_BrxR"/>
    <property type="match status" value="1"/>
</dbReference>
<dbReference type="AlphaFoldDB" id="A0A3P3ESX3"/>
<dbReference type="InterPro" id="IPR016634">
    <property type="entry name" value="CapW-like"/>
</dbReference>
<reference evidence="4 5" key="1">
    <citation type="submission" date="2018-11" db="EMBL/GenBank/DDBJ databases">
        <title>the genome of Mesorhizobium tamadayense DSM 28320.</title>
        <authorList>
            <person name="Gao J."/>
        </authorList>
    </citation>
    <scope>NUCLEOTIDE SEQUENCE [LARGE SCALE GENOMIC DNA]</scope>
    <source>
        <strain evidence="4 5">DSM 28320</strain>
    </source>
</reference>
<accession>A0A3P3ESX3</accession>
<dbReference type="OrthoDB" id="6400324at2"/>
<dbReference type="RefSeq" id="WP_125006730.1">
    <property type="nucleotide sequence ID" value="NZ_RQXT01000076.1"/>
</dbReference>
<comment type="caution">
    <text evidence="4">The sequence shown here is derived from an EMBL/GenBank/DDBJ whole genome shotgun (WGS) entry which is preliminary data.</text>
</comment>
<dbReference type="InterPro" id="IPR059020">
    <property type="entry name" value="CapW_CTD"/>
</dbReference>
<protein>
    <submittedName>
        <fullName evidence="4">Transcriptional regulator</fullName>
    </submittedName>
</protein>
<evidence type="ECO:0000259" key="2">
    <source>
        <dbReference type="Pfam" id="PF26107"/>
    </source>
</evidence>
<dbReference type="Proteomes" id="UP000273786">
    <property type="component" value="Unassembled WGS sequence"/>
</dbReference>
<organism evidence="4 5">
    <name type="scientific">Mesorhizobium tamadayense</name>
    <dbReference type="NCBI Taxonomy" id="425306"/>
    <lineage>
        <taxon>Bacteria</taxon>
        <taxon>Pseudomonadati</taxon>
        <taxon>Pseudomonadota</taxon>
        <taxon>Alphaproteobacteria</taxon>
        <taxon>Hyphomicrobiales</taxon>
        <taxon>Phyllobacteriaceae</taxon>
        <taxon>Mesorhizobium</taxon>
    </lineage>
</organism>
<keyword evidence="5" id="KW-1185">Reference proteome</keyword>
<dbReference type="InterPro" id="IPR026881">
    <property type="entry name" value="WYL_dom"/>
</dbReference>
<feature type="domain" description="DNA-binding transcriptional repressor CapW C-terminal dimerisation" evidence="2">
    <location>
        <begin position="214"/>
        <end position="282"/>
    </location>
</feature>
<dbReference type="Pfam" id="PF13280">
    <property type="entry name" value="WYL"/>
    <property type="match status" value="1"/>
</dbReference>
<evidence type="ECO:0000313" key="5">
    <source>
        <dbReference type="Proteomes" id="UP000273786"/>
    </source>
</evidence>
<dbReference type="Pfam" id="PF26107">
    <property type="entry name" value="BrxR_CTD"/>
    <property type="match status" value="1"/>
</dbReference>
<dbReference type="PROSITE" id="PS52050">
    <property type="entry name" value="WYL"/>
    <property type="match status" value="1"/>
</dbReference>
<evidence type="ECO:0000313" key="4">
    <source>
        <dbReference type="EMBL" id="RRH89509.1"/>
    </source>
</evidence>
<gene>
    <name evidence="4" type="ORF">EH240_33945</name>
</gene>
<feature type="domain" description="WYL" evidence="1">
    <location>
        <begin position="126"/>
        <end position="194"/>
    </location>
</feature>
<dbReference type="EMBL" id="RQXT01000076">
    <property type="protein sequence ID" value="RRH89509.1"/>
    <property type="molecule type" value="Genomic_DNA"/>
</dbReference>
<evidence type="ECO:0000259" key="1">
    <source>
        <dbReference type="Pfam" id="PF13280"/>
    </source>
</evidence>
<dbReference type="InterPro" id="IPR059019">
    <property type="entry name" value="WHD_CapW"/>
</dbReference>